<evidence type="ECO:0000313" key="2">
    <source>
        <dbReference type="Proteomes" id="UP001145114"/>
    </source>
</evidence>
<reference evidence="1" key="1">
    <citation type="submission" date="2022-06" db="EMBL/GenBank/DDBJ databases">
        <title>Phylogenomic reconstructions and comparative analyses of Kickxellomycotina fungi.</title>
        <authorList>
            <person name="Reynolds N.K."/>
            <person name="Stajich J.E."/>
            <person name="Barry K."/>
            <person name="Grigoriev I.V."/>
            <person name="Crous P."/>
            <person name="Smith M.E."/>
        </authorList>
    </citation>
    <scope>NUCLEOTIDE SEQUENCE</scope>
    <source>
        <strain evidence="1">RSA 2271</strain>
    </source>
</reference>
<protein>
    <submittedName>
        <fullName evidence="1">U4/U6.U5 snRNP associated protein</fullName>
    </submittedName>
</protein>
<keyword evidence="2" id="KW-1185">Reference proteome</keyword>
<sequence length="230" mass="26897">MSERKSAYGANAQAVSFRKTWDREEYEKRAKERERLEWEQQEDEERRQKGLPPKKRHRYEPVPERGLLQARTTKVNLAGMLGKTQVVQASSVASRQPGFYCRVCDCTVKDSVAYLDHINGKKHQRNLEMSMRVKRDTIDDVKSKLEALKKRKEQPQKEYDFDERVEAIQKELDDEKRKRRQRKKERKRGESEAQAEEGEDGTGNSADPDITAMMGQVFLGRGRALPTNYY</sequence>
<accession>A0ACC1HEL7</accession>
<comment type="caution">
    <text evidence="1">The sequence shown here is derived from an EMBL/GenBank/DDBJ whole genome shotgun (WGS) entry which is preliminary data.</text>
</comment>
<name>A0ACC1HEL7_9FUNG</name>
<organism evidence="1 2">
    <name type="scientific">Spiromyces aspiralis</name>
    <dbReference type="NCBI Taxonomy" id="68401"/>
    <lineage>
        <taxon>Eukaryota</taxon>
        <taxon>Fungi</taxon>
        <taxon>Fungi incertae sedis</taxon>
        <taxon>Zoopagomycota</taxon>
        <taxon>Kickxellomycotina</taxon>
        <taxon>Kickxellomycetes</taxon>
        <taxon>Kickxellales</taxon>
        <taxon>Kickxellaceae</taxon>
        <taxon>Spiromyces</taxon>
    </lineage>
</organism>
<gene>
    <name evidence="1" type="primary">SNU23</name>
    <name evidence="1" type="ORF">EV182_003257</name>
</gene>
<evidence type="ECO:0000313" key="1">
    <source>
        <dbReference type="EMBL" id="KAJ1674445.1"/>
    </source>
</evidence>
<proteinExistence type="predicted"/>
<dbReference type="Proteomes" id="UP001145114">
    <property type="component" value="Unassembled WGS sequence"/>
</dbReference>
<dbReference type="EMBL" id="JAMZIH010005960">
    <property type="protein sequence ID" value="KAJ1674445.1"/>
    <property type="molecule type" value="Genomic_DNA"/>
</dbReference>